<dbReference type="AlphaFoldDB" id="A0A8T0S6D6"/>
<gene>
    <name evidence="1" type="ORF">PVAP13_5NG553086</name>
</gene>
<proteinExistence type="predicted"/>
<name>A0A8T0S6D6_PANVG</name>
<dbReference type="EMBL" id="CM029046">
    <property type="protein sequence ID" value="KAG2592343.1"/>
    <property type="molecule type" value="Genomic_DNA"/>
</dbReference>
<protein>
    <submittedName>
        <fullName evidence="1">Uncharacterized protein</fullName>
    </submittedName>
</protein>
<evidence type="ECO:0000313" key="1">
    <source>
        <dbReference type="EMBL" id="KAG2592343.1"/>
    </source>
</evidence>
<dbReference type="Proteomes" id="UP000823388">
    <property type="component" value="Chromosome 5N"/>
</dbReference>
<accession>A0A8T0S6D6</accession>
<organism evidence="1 2">
    <name type="scientific">Panicum virgatum</name>
    <name type="common">Blackwell switchgrass</name>
    <dbReference type="NCBI Taxonomy" id="38727"/>
    <lineage>
        <taxon>Eukaryota</taxon>
        <taxon>Viridiplantae</taxon>
        <taxon>Streptophyta</taxon>
        <taxon>Embryophyta</taxon>
        <taxon>Tracheophyta</taxon>
        <taxon>Spermatophyta</taxon>
        <taxon>Magnoliopsida</taxon>
        <taxon>Liliopsida</taxon>
        <taxon>Poales</taxon>
        <taxon>Poaceae</taxon>
        <taxon>PACMAD clade</taxon>
        <taxon>Panicoideae</taxon>
        <taxon>Panicodae</taxon>
        <taxon>Paniceae</taxon>
        <taxon>Panicinae</taxon>
        <taxon>Panicum</taxon>
        <taxon>Panicum sect. Hiantes</taxon>
    </lineage>
</organism>
<sequence>MHSWLRAVSASGGVGAHVRKINERGAAARGGEDGDDLWQWWKWNDCGMARAEHVAWEWAAARAPVRSRTVEEKREGVGPTCRHAWGWF</sequence>
<comment type="caution">
    <text evidence="1">The sequence shown here is derived from an EMBL/GenBank/DDBJ whole genome shotgun (WGS) entry which is preliminary data.</text>
</comment>
<reference evidence="1" key="1">
    <citation type="submission" date="2020-05" db="EMBL/GenBank/DDBJ databases">
        <title>WGS assembly of Panicum virgatum.</title>
        <authorList>
            <person name="Lovell J.T."/>
            <person name="Jenkins J."/>
            <person name="Shu S."/>
            <person name="Juenger T.E."/>
            <person name="Schmutz J."/>
        </authorList>
    </citation>
    <scope>NUCLEOTIDE SEQUENCE</scope>
    <source>
        <strain evidence="1">AP13</strain>
    </source>
</reference>
<evidence type="ECO:0000313" key="2">
    <source>
        <dbReference type="Proteomes" id="UP000823388"/>
    </source>
</evidence>
<keyword evidence="2" id="KW-1185">Reference proteome</keyword>